<dbReference type="EMBL" id="BJXX01000142">
    <property type="protein sequence ID" value="GEN35593.1"/>
    <property type="molecule type" value="Genomic_DNA"/>
</dbReference>
<feature type="domain" description="Sigma factor regulator N-terminal" evidence="3">
    <location>
        <begin position="29"/>
        <end position="116"/>
    </location>
</feature>
<proteinExistence type="predicted"/>
<dbReference type="AlphaFoldDB" id="A0A511VDD3"/>
<gene>
    <name evidence="4" type="ORF">ADA01nite_30530</name>
</gene>
<name>A0A511VDD3_9BACL</name>
<dbReference type="Pfam" id="PF13800">
    <property type="entry name" value="Sigma_reg_N"/>
    <property type="match status" value="1"/>
</dbReference>
<reference evidence="4 5" key="1">
    <citation type="submission" date="2019-07" db="EMBL/GenBank/DDBJ databases">
        <title>Whole genome shotgun sequence of Aneurinibacillus danicus NBRC 102444.</title>
        <authorList>
            <person name="Hosoyama A."/>
            <person name="Uohara A."/>
            <person name="Ohji S."/>
            <person name="Ichikawa N."/>
        </authorList>
    </citation>
    <scope>NUCLEOTIDE SEQUENCE [LARGE SCALE GENOMIC DNA]</scope>
    <source>
        <strain evidence="4 5">NBRC 102444</strain>
    </source>
</reference>
<evidence type="ECO:0000256" key="1">
    <source>
        <dbReference type="SAM" id="Phobius"/>
    </source>
</evidence>
<comment type="caution">
    <text evidence="4">The sequence shown here is derived from an EMBL/GenBank/DDBJ whole genome shotgun (WGS) entry which is preliminary data.</text>
</comment>
<evidence type="ECO:0000313" key="5">
    <source>
        <dbReference type="Proteomes" id="UP000321157"/>
    </source>
</evidence>
<feature type="domain" description="Sigma factor regulator C-terminal" evidence="2">
    <location>
        <begin position="191"/>
        <end position="334"/>
    </location>
</feature>
<protein>
    <recommendedName>
        <fullName evidence="6">Sigma factor regulator C-terminal domain-containing protein</fullName>
    </recommendedName>
</protein>
<keyword evidence="1" id="KW-1133">Transmembrane helix</keyword>
<dbReference type="InterPro" id="IPR025672">
    <property type="entry name" value="Sigma_reg_C_dom"/>
</dbReference>
<keyword evidence="1" id="KW-0472">Membrane</keyword>
<evidence type="ECO:0000313" key="4">
    <source>
        <dbReference type="EMBL" id="GEN35593.1"/>
    </source>
</evidence>
<dbReference type="RefSeq" id="WP_146811122.1">
    <property type="nucleotide sequence ID" value="NZ_BJXX01000142.1"/>
</dbReference>
<dbReference type="InterPro" id="IPR029101">
    <property type="entry name" value="Sigma_reg_N"/>
</dbReference>
<dbReference type="Pfam" id="PF13791">
    <property type="entry name" value="Sigma_reg_C"/>
    <property type="match status" value="1"/>
</dbReference>
<dbReference type="OrthoDB" id="1730160at2"/>
<keyword evidence="1" id="KW-0812">Transmembrane</keyword>
<accession>A0A511VDD3</accession>
<dbReference type="Proteomes" id="UP000321157">
    <property type="component" value="Unassembled WGS sequence"/>
</dbReference>
<sequence>MKEKEPNNKAIHTEEDIPSPFDNQDIAVIVKKARRKTLLRNILISAIVSPVVLFFLYIGILQINYYKKDMMDRDLLTFKQITDPNVHSDIRPYLYRHDLFNGEVHYHTYKIIEGRPVRAEEEVYEYGVLGGFSRIDRYAEEFFELEEASESPDGSRHYYSYETMQRQMQFYHPSTQYRGYLNDFPLLAKYKGKVAELAVSFDRPYTVAEIKAMLPKEARPVWYRVQTSDAEKPQEKNDSPQPELADRVYGFDATPGNIAHGNGTEKDFLLALDAGLKIKGRYYDEYKRIYDYISHGKEKPTPADVKIIGVVVTGTTEGLLSLKGKPYVKAAVLGAMTDQ</sequence>
<evidence type="ECO:0000259" key="2">
    <source>
        <dbReference type="Pfam" id="PF13791"/>
    </source>
</evidence>
<feature type="transmembrane region" description="Helical" evidence="1">
    <location>
        <begin position="42"/>
        <end position="63"/>
    </location>
</feature>
<evidence type="ECO:0000259" key="3">
    <source>
        <dbReference type="Pfam" id="PF13800"/>
    </source>
</evidence>
<keyword evidence="5" id="KW-1185">Reference proteome</keyword>
<evidence type="ECO:0008006" key="6">
    <source>
        <dbReference type="Google" id="ProtNLM"/>
    </source>
</evidence>
<organism evidence="4 5">
    <name type="scientific">Aneurinibacillus danicus</name>
    <dbReference type="NCBI Taxonomy" id="267746"/>
    <lineage>
        <taxon>Bacteria</taxon>
        <taxon>Bacillati</taxon>
        <taxon>Bacillota</taxon>
        <taxon>Bacilli</taxon>
        <taxon>Bacillales</taxon>
        <taxon>Paenibacillaceae</taxon>
        <taxon>Aneurinibacillus group</taxon>
        <taxon>Aneurinibacillus</taxon>
    </lineage>
</organism>